<gene>
    <name evidence="2" type="ORF">COT91_04890</name>
</gene>
<protein>
    <submittedName>
        <fullName evidence="2">Uncharacterized protein</fullName>
    </submittedName>
</protein>
<accession>A0A2H0VCB7</accession>
<evidence type="ECO:0000313" key="3">
    <source>
        <dbReference type="Proteomes" id="UP000230557"/>
    </source>
</evidence>
<comment type="caution">
    <text evidence="2">The sequence shown here is derived from an EMBL/GenBank/DDBJ whole genome shotgun (WGS) entry which is preliminary data.</text>
</comment>
<dbReference type="AlphaFoldDB" id="A0A2H0VCB7"/>
<reference evidence="3" key="1">
    <citation type="submission" date="2017-09" db="EMBL/GenBank/DDBJ databases">
        <title>Depth-based differentiation of microbial function through sediment-hosted aquifers and enrichment of novel symbionts in the deep terrestrial subsurface.</title>
        <authorList>
            <person name="Probst A.J."/>
            <person name="Ladd B."/>
            <person name="Jarett J.K."/>
            <person name="Geller-Mcgrath D.E."/>
            <person name="Sieber C.M.K."/>
            <person name="Emerson J.B."/>
            <person name="Anantharaman K."/>
            <person name="Thomas B.C."/>
            <person name="Malmstrom R."/>
            <person name="Stieglmeier M."/>
            <person name="Klingl A."/>
            <person name="Woyke T."/>
            <person name="Ryan C.M."/>
            <person name="Banfield J.F."/>
        </authorList>
    </citation>
    <scope>NUCLEOTIDE SEQUENCE [LARGE SCALE GENOMIC DNA]</scope>
</reference>
<feature type="region of interest" description="Disordered" evidence="1">
    <location>
        <begin position="162"/>
        <end position="190"/>
    </location>
</feature>
<dbReference type="Proteomes" id="UP000230557">
    <property type="component" value="Unassembled WGS sequence"/>
</dbReference>
<dbReference type="EMBL" id="PFAJ01000064">
    <property type="protein sequence ID" value="PIR96735.1"/>
    <property type="molecule type" value="Genomic_DNA"/>
</dbReference>
<proteinExistence type="predicted"/>
<organism evidence="2 3">
    <name type="scientific">Candidatus Doudnabacteria bacterium CG10_big_fil_rev_8_21_14_0_10_41_10</name>
    <dbReference type="NCBI Taxonomy" id="1974551"/>
    <lineage>
        <taxon>Bacteria</taxon>
        <taxon>Candidatus Doudnaibacteriota</taxon>
    </lineage>
</organism>
<name>A0A2H0VCB7_9BACT</name>
<evidence type="ECO:0000313" key="2">
    <source>
        <dbReference type="EMBL" id="PIR96735.1"/>
    </source>
</evidence>
<sequence>MYFRRLFMSGRPEADIIAKVTWWMKKGKQVQNLHAEARKKRYELQKFQVCGKPAFVAAVGNYFEAAAVSYQFLGSGRFALGVLRGPNGHAHIQPSFRHKDSDLSGVFAELDRREPTRWYYETRFDGGRSQMLMNGSWQFQGVTPTGLSDGQIQAILTTNTRWTSSGGQQQDRRHDNRATAATLGGIARSR</sequence>
<evidence type="ECO:0000256" key="1">
    <source>
        <dbReference type="SAM" id="MobiDB-lite"/>
    </source>
</evidence>